<dbReference type="InterPro" id="IPR000748">
    <property type="entry name" value="PsdUridine_synth_RsuA/RluB/E/F"/>
</dbReference>
<dbReference type="RefSeq" id="WP_123101950.1">
    <property type="nucleotide sequence ID" value="NZ_CP127527.1"/>
</dbReference>
<dbReference type="NCBIfam" id="NF007976">
    <property type="entry name" value="PRK10700.1"/>
    <property type="match status" value="1"/>
</dbReference>
<dbReference type="PANTHER" id="PTHR47683:SF3">
    <property type="entry name" value="RIBOSOMAL LARGE SUBUNIT PSEUDOURIDINE SYNTHASE B"/>
    <property type="match status" value="1"/>
</dbReference>
<dbReference type="Gene3D" id="3.30.70.580">
    <property type="entry name" value="Pseudouridine synthase I, catalytic domain, N-terminal subdomain"/>
    <property type="match status" value="1"/>
</dbReference>
<dbReference type="SMART" id="SM00363">
    <property type="entry name" value="S4"/>
    <property type="match status" value="1"/>
</dbReference>
<dbReference type="GO" id="GO:0003723">
    <property type="term" value="F:RNA binding"/>
    <property type="evidence" value="ECO:0007669"/>
    <property type="project" value="UniProtKB-KW"/>
</dbReference>
<dbReference type="CDD" id="cd00165">
    <property type="entry name" value="S4"/>
    <property type="match status" value="1"/>
</dbReference>
<dbReference type="InterPro" id="IPR020094">
    <property type="entry name" value="TruA/RsuA/RluB/E/F_N"/>
</dbReference>
<keyword evidence="4 8" id="KW-0413">Isomerase</keyword>
<comment type="similarity">
    <text evidence="1 8">Belongs to the pseudouridine synthase RsuA family.</text>
</comment>
<dbReference type="PROSITE" id="PS50889">
    <property type="entry name" value="S4"/>
    <property type="match status" value="1"/>
</dbReference>
<evidence type="ECO:0000256" key="1">
    <source>
        <dbReference type="ARBA" id="ARBA00008348"/>
    </source>
</evidence>
<evidence type="ECO:0000256" key="4">
    <source>
        <dbReference type="ARBA" id="ARBA00023235"/>
    </source>
</evidence>
<comment type="caution">
    <text evidence="11">The sequence shown here is derived from an EMBL/GenBank/DDBJ whole genome shotgun (WGS) entry which is preliminary data.</text>
</comment>
<comment type="function">
    <text evidence="6">Responsible for synthesis of pseudouridine from uracil-2605 in 23S ribosomal RNA.</text>
</comment>
<dbReference type="NCBIfam" id="TIGR00093">
    <property type="entry name" value="pseudouridine synthase"/>
    <property type="match status" value="1"/>
</dbReference>
<dbReference type="InterPro" id="IPR050343">
    <property type="entry name" value="RsuA_PseudoU_synthase"/>
</dbReference>
<dbReference type="GO" id="GO:0000455">
    <property type="term" value="P:enzyme-directed rRNA pseudouridine synthesis"/>
    <property type="evidence" value="ECO:0007669"/>
    <property type="project" value="UniProtKB-ARBA"/>
</dbReference>
<dbReference type="PROSITE" id="PS01149">
    <property type="entry name" value="PSI_RSU"/>
    <property type="match status" value="1"/>
</dbReference>
<dbReference type="GO" id="GO:0005829">
    <property type="term" value="C:cytosol"/>
    <property type="evidence" value="ECO:0007669"/>
    <property type="project" value="UniProtKB-ARBA"/>
</dbReference>
<dbReference type="Pfam" id="PF01479">
    <property type="entry name" value="S4"/>
    <property type="match status" value="1"/>
</dbReference>
<dbReference type="Gene3D" id="3.30.70.1560">
    <property type="entry name" value="Alpha-L RNA-binding motif"/>
    <property type="match status" value="1"/>
</dbReference>
<feature type="region of interest" description="Disordered" evidence="9">
    <location>
        <begin position="249"/>
        <end position="322"/>
    </location>
</feature>
<evidence type="ECO:0000256" key="6">
    <source>
        <dbReference type="ARBA" id="ARBA00037383"/>
    </source>
</evidence>
<proteinExistence type="inferred from homology"/>
<dbReference type="InterPro" id="IPR020103">
    <property type="entry name" value="PsdUridine_synth_cat_dom_sf"/>
</dbReference>
<dbReference type="Gene3D" id="3.10.290.10">
    <property type="entry name" value="RNA-binding S4 domain"/>
    <property type="match status" value="1"/>
</dbReference>
<dbReference type="FunFam" id="3.30.70.580:FF:000009">
    <property type="entry name" value="Pseudouridine synthase"/>
    <property type="match status" value="1"/>
</dbReference>
<feature type="compositionally biased region" description="Polar residues" evidence="9">
    <location>
        <begin position="284"/>
        <end position="294"/>
    </location>
</feature>
<dbReference type="InterPro" id="IPR036986">
    <property type="entry name" value="S4_RNA-bd_sf"/>
</dbReference>
<comment type="catalytic activity">
    <reaction evidence="5">
        <text>uridine(2605) in 23S rRNA = pseudouridine(2605) in 23S rRNA</text>
        <dbReference type="Rhea" id="RHEA:42520"/>
        <dbReference type="Rhea" id="RHEA-COMP:10095"/>
        <dbReference type="Rhea" id="RHEA-COMP:10096"/>
        <dbReference type="ChEBI" id="CHEBI:65314"/>
        <dbReference type="ChEBI" id="CHEBI:65315"/>
        <dbReference type="EC" id="5.4.99.22"/>
    </reaction>
</comment>
<dbReference type="PANTHER" id="PTHR47683">
    <property type="entry name" value="PSEUDOURIDINE SYNTHASE FAMILY PROTEIN-RELATED"/>
    <property type="match status" value="1"/>
</dbReference>
<gene>
    <name evidence="11" type="ORF">EC580_02705</name>
</gene>
<dbReference type="GO" id="GO:0160139">
    <property type="term" value="F:23S rRNA pseudouridine(2605) synthase activity"/>
    <property type="evidence" value="ECO:0007669"/>
    <property type="project" value="UniProtKB-EC"/>
</dbReference>
<evidence type="ECO:0000256" key="2">
    <source>
        <dbReference type="ARBA" id="ARBA00022552"/>
    </source>
</evidence>
<dbReference type="EC" id="5.4.99.-" evidence="8"/>
<feature type="domain" description="RNA-binding S4" evidence="10">
    <location>
        <begin position="5"/>
        <end position="65"/>
    </location>
</feature>
<evidence type="ECO:0000256" key="3">
    <source>
        <dbReference type="ARBA" id="ARBA00022884"/>
    </source>
</evidence>
<keyword evidence="3 7" id="KW-0694">RNA-binding</keyword>
<dbReference type="SUPFAM" id="SSF55174">
    <property type="entry name" value="Alpha-L RNA-binding motif"/>
    <property type="match status" value="1"/>
</dbReference>
<dbReference type="Pfam" id="PF00849">
    <property type="entry name" value="PseudoU_synth_2"/>
    <property type="match status" value="1"/>
</dbReference>
<evidence type="ECO:0000256" key="9">
    <source>
        <dbReference type="SAM" id="MobiDB-lite"/>
    </source>
</evidence>
<organism evidence="11">
    <name type="scientific">Acidithiobacillus sulfuriphilus</name>
    <dbReference type="NCBI Taxonomy" id="1867749"/>
    <lineage>
        <taxon>Bacteria</taxon>
        <taxon>Pseudomonadati</taxon>
        <taxon>Pseudomonadota</taxon>
        <taxon>Acidithiobacillia</taxon>
        <taxon>Acidithiobacillales</taxon>
        <taxon>Acidithiobacillaceae</taxon>
        <taxon>Acidithiobacillus</taxon>
    </lineage>
</organism>
<evidence type="ECO:0000256" key="7">
    <source>
        <dbReference type="PROSITE-ProRule" id="PRU00182"/>
    </source>
</evidence>
<evidence type="ECO:0000256" key="8">
    <source>
        <dbReference type="RuleBase" id="RU003887"/>
    </source>
</evidence>
<evidence type="ECO:0000259" key="10">
    <source>
        <dbReference type="SMART" id="SM00363"/>
    </source>
</evidence>
<sequence>MTNDEKLQKVLARFGLGPRRRMEEWIAAGRVSVNGLVAKIGDRVSSTDRLAVDGEPLRVPGWVRPRLRVLRYHKPVGELTTRQDPQGRPTVFDRLPRLRGSRWIAVGRLDYNTEGLLLLTNDGDLANALMHPRAEVEREYAVRVLGEVNDEQRQQLLTGVELDDGSAHFLSLQEAGGEGANRWYHVTLAEGRNREVRRLFEAVGLTVSRLLRVRYGIIGMPRHLKVGYFEDLPEEELAALLETVGMTPKAASAHGGGERLVERVPPVQQGLREKAPAGRKAPRSSFTGAGSSTAPFGKKEGGRRSPGGAGLSGFRPGGRRGK</sequence>
<dbReference type="FunFam" id="3.10.290.10:FF:000003">
    <property type="entry name" value="Pseudouridine synthase"/>
    <property type="match status" value="1"/>
</dbReference>
<dbReference type="InterPro" id="IPR006145">
    <property type="entry name" value="PsdUridine_synth_RsuA/RluA"/>
</dbReference>
<reference evidence="11" key="1">
    <citation type="submission" date="2018-10" db="EMBL/GenBank/DDBJ databases">
        <title>Acidithiobacillus sulfuriphilus sp. nov.: an extremely acidophilic sulfur-oxidizing chemolithotroph isolated from a neutral pH environment.</title>
        <authorList>
            <person name="Falagan C."/>
            <person name="Moya-Beltran A."/>
            <person name="Quatrini R."/>
            <person name="Johnson D.B."/>
        </authorList>
    </citation>
    <scope>NUCLEOTIDE SEQUENCE [LARGE SCALE GENOMIC DNA]</scope>
    <source>
        <strain evidence="11">CJ-2</strain>
    </source>
</reference>
<keyword evidence="2" id="KW-0698">rRNA processing</keyword>
<dbReference type="EMBL" id="RIZI01000116">
    <property type="protein sequence ID" value="RNF68740.1"/>
    <property type="molecule type" value="Genomic_DNA"/>
</dbReference>
<name>A0A3M8RPW1_9PROT</name>
<evidence type="ECO:0000256" key="5">
    <source>
        <dbReference type="ARBA" id="ARBA00036944"/>
    </source>
</evidence>
<protein>
    <recommendedName>
        <fullName evidence="8">Pseudouridine synthase</fullName>
        <ecNumber evidence="8">5.4.99.-</ecNumber>
    </recommendedName>
</protein>
<dbReference type="OrthoDB" id="5291220at2"/>
<dbReference type="InterPro" id="IPR042092">
    <property type="entry name" value="PsdUridine_s_RsuA/RluB/E/F_cat"/>
</dbReference>
<dbReference type="InterPro" id="IPR018496">
    <property type="entry name" value="PsdUridine_synth_RsuA/RluB_CS"/>
</dbReference>
<dbReference type="SUPFAM" id="SSF55120">
    <property type="entry name" value="Pseudouridine synthase"/>
    <property type="match status" value="1"/>
</dbReference>
<dbReference type="FunFam" id="3.30.70.1560:FF:000001">
    <property type="entry name" value="Pseudouridine synthase"/>
    <property type="match status" value="1"/>
</dbReference>
<dbReference type="AlphaFoldDB" id="A0A3M8RPW1"/>
<evidence type="ECO:0000313" key="11">
    <source>
        <dbReference type="EMBL" id="RNF68740.1"/>
    </source>
</evidence>
<dbReference type="CDD" id="cd02556">
    <property type="entry name" value="PseudoU_synth_RluB"/>
    <property type="match status" value="1"/>
</dbReference>
<dbReference type="InterPro" id="IPR002942">
    <property type="entry name" value="S4_RNA-bd"/>
</dbReference>
<accession>A0A3M8RPW1</accession>